<dbReference type="PANTHER" id="PTHR11014:SF63">
    <property type="entry name" value="METALLOPEPTIDASE, PUTATIVE (AFU_ORTHOLOGUE AFUA_6G09600)-RELATED"/>
    <property type="match status" value="1"/>
</dbReference>
<dbReference type="Gene3D" id="3.30.70.360">
    <property type="match status" value="1"/>
</dbReference>
<dbReference type="CDD" id="cd05666">
    <property type="entry name" value="M20_Acy1-like"/>
    <property type="match status" value="1"/>
</dbReference>
<name>A0A9E7A992_9HYPH</name>
<evidence type="ECO:0000259" key="3">
    <source>
        <dbReference type="Pfam" id="PF07687"/>
    </source>
</evidence>
<dbReference type="InterPro" id="IPR036264">
    <property type="entry name" value="Bact_exopeptidase_dim_dom"/>
</dbReference>
<dbReference type="SUPFAM" id="SSF55031">
    <property type="entry name" value="Bacterial exopeptidase dimerisation domain"/>
    <property type="match status" value="1"/>
</dbReference>
<feature type="binding site" evidence="2">
    <location>
        <position position="113"/>
    </location>
    <ligand>
        <name>Mn(2+)</name>
        <dbReference type="ChEBI" id="CHEBI:29035"/>
        <label>2</label>
    </ligand>
</feature>
<organism evidence="4 5">
    <name type="scientific">Ancylobacter polymorphus</name>
    <dbReference type="NCBI Taxonomy" id="223390"/>
    <lineage>
        <taxon>Bacteria</taxon>
        <taxon>Pseudomonadati</taxon>
        <taxon>Pseudomonadota</taxon>
        <taxon>Alphaproteobacteria</taxon>
        <taxon>Hyphomicrobiales</taxon>
        <taxon>Xanthobacteraceae</taxon>
        <taxon>Ancylobacter</taxon>
    </lineage>
</organism>
<keyword evidence="1" id="KW-0378">Hydrolase</keyword>
<dbReference type="Pfam" id="PF01546">
    <property type="entry name" value="Peptidase_M20"/>
    <property type="match status" value="1"/>
</dbReference>
<dbReference type="PANTHER" id="PTHR11014">
    <property type="entry name" value="PEPTIDASE M20 FAMILY MEMBER"/>
    <property type="match status" value="1"/>
</dbReference>
<dbReference type="EMBL" id="CP083239">
    <property type="protein sequence ID" value="UOK72063.1"/>
    <property type="molecule type" value="Genomic_DNA"/>
</dbReference>
<dbReference type="GO" id="GO:0019877">
    <property type="term" value="P:diaminopimelate biosynthetic process"/>
    <property type="evidence" value="ECO:0007669"/>
    <property type="project" value="UniProtKB-ARBA"/>
</dbReference>
<dbReference type="InterPro" id="IPR002933">
    <property type="entry name" value="Peptidase_M20"/>
</dbReference>
<evidence type="ECO:0000256" key="1">
    <source>
        <dbReference type="ARBA" id="ARBA00022801"/>
    </source>
</evidence>
<keyword evidence="2" id="KW-0464">Manganese</keyword>
<dbReference type="FunFam" id="3.30.70.360:FF:000001">
    <property type="entry name" value="N-acetyldiaminopimelate deacetylase"/>
    <property type="match status" value="1"/>
</dbReference>
<dbReference type="InterPro" id="IPR017439">
    <property type="entry name" value="Amidohydrolase"/>
</dbReference>
<dbReference type="PIRSF" id="PIRSF005962">
    <property type="entry name" value="Pept_M20D_amidohydro"/>
    <property type="match status" value="1"/>
</dbReference>
<dbReference type="Pfam" id="PF07687">
    <property type="entry name" value="M20_dimer"/>
    <property type="match status" value="1"/>
</dbReference>
<proteinExistence type="predicted"/>
<comment type="cofactor">
    <cofactor evidence="2">
        <name>Mn(2+)</name>
        <dbReference type="ChEBI" id="CHEBI:29035"/>
    </cofactor>
    <text evidence="2">The Mn(2+) ion enhances activity.</text>
</comment>
<protein>
    <submittedName>
        <fullName evidence="4">M20 family metallopeptidase</fullName>
    </submittedName>
</protein>
<feature type="domain" description="Peptidase M20 dimerisation" evidence="3">
    <location>
        <begin position="196"/>
        <end position="287"/>
    </location>
</feature>
<gene>
    <name evidence="4" type="ORF">K9D25_04915</name>
</gene>
<dbReference type="Proteomes" id="UP000831684">
    <property type="component" value="Chromosome"/>
</dbReference>
<dbReference type="RefSeq" id="WP_244379860.1">
    <property type="nucleotide sequence ID" value="NZ_CP083239.1"/>
</dbReference>
<dbReference type="AlphaFoldDB" id="A0A9E7A992"/>
<feature type="binding site" evidence="2">
    <location>
        <position position="366"/>
    </location>
    <ligand>
        <name>Mn(2+)</name>
        <dbReference type="ChEBI" id="CHEBI:29035"/>
        <label>2</label>
    </ligand>
</feature>
<sequence>MVQQATGDGSGILPDLAAQADELSQWRRSLHAMPETAFAEHRTSAFVADKLESFGLPVHRGFAGTGLVATLKGRLGDGPAIGLRADMDALDIHEATNLPWRSDTPGKMHACGHDGHMTMLLAAARHLSQNPDFAGTVHFIFQPAEENEGGGKVMVDEGLFDRFPMQAVYGLHNWPNAPFGTFLGRPGAMFAAFDIFEVKVIGRGAHAAMPQRGIDPVLTAAHIVTQLQAIVARAVNPQEAAVVSVTQIHGGDTWNVIPDEVVLRGTVRSFSPEVRDLVEARLRAIVDGVCAAQGARADIRYERRYPPLVNHAGPFEDALAAARATVGEQVDPAFEPIMAAEDFAYMLEAVPGAYLCLASGPGPNLHNAAYDFNDALLPVGASYWVHLVRLRLAPAARDGRAGENVGE</sequence>
<keyword evidence="2" id="KW-0479">Metal-binding</keyword>
<dbReference type="NCBIfam" id="TIGR01891">
    <property type="entry name" value="amidohydrolases"/>
    <property type="match status" value="1"/>
</dbReference>
<feature type="binding site" evidence="2">
    <location>
        <position position="172"/>
    </location>
    <ligand>
        <name>Mn(2+)</name>
        <dbReference type="ChEBI" id="CHEBI:29035"/>
        <label>2</label>
    </ligand>
</feature>
<dbReference type="InterPro" id="IPR011650">
    <property type="entry name" value="Peptidase_M20_dimer"/>
</dbReference>
<dbReference type="KEGG" id="apol:K9D25_04915"/>
<evidence type="ECO:0000256" key="2">
    <source>
        <dbReference type="PIRSR" id="PIRSR005962-1"/>
    </source>
</evidence>
<dbReference type="GO" id="GO:0050118">
    <property type="term" value="F:N-acetyldiaminopimelate deacetylase activity"/>
    <property type="evidence" value="ECO:0007669"/>
    <property type="project" value="UniProtKB-ARBA"/>
</dbReference>
<dbReference type="Gene3D" id="3.40.630.10">
    <property type="entry name" value="Zn peptidases"/>
    <property type="match status" value="1"/>
</dbReference>
<dbReference type="GO" id="GO:0046872">
    <property type="term" value="F:metal ion binding"/>
    <property type="evidence" value="ECO:0007669"/>
    <property type="project" value="UniProtKB-KW"/>
</dbReference>
<feature type="binding site" evidence="2">
    <location>
        <position position="146"/>
    </location>
    <ligand>
        <name>Mn(2+)</name>
        <dbReference type="ChEBI" id="CHEBI:29035"/>
        <label>2</label>
    </ligand>
</feature>
<reference evidence="4" key="1">
    <citation type="submission" date="2021-09" db="EMBL/GenBank/DDBJ databases">
        <title>Network and meta-omics reveal the key degrader and cooperation patterns in an efficient 1,4-dioxane-degrading microbial community.</title>
        <authorList>
            <person name="Dai C."/>
        </authorList>
    </citation>
    <scope>NUCLEOTIDE SEQUENCE</scope>
    <source>
        <strain evidence="4">ZM13</strain>
    </source>
</reference>
<feature type="binding site" evidence="2">
    <location>
        <position position="111"/>
    </location>
    <ligand>
        <name>Mn(2+)</name>
        <dbReference type="ChEBI" id="CHEBI:29035"/>
        <label>2</label>
    </ligand>
</feature>
<evidence type="ECO:0000313" key="4">
    <source>
        <dbReference type="EMBL" id="UOK72063.1"/>
    </source>
</evidence>
<accession>A0A9E7A992</accession>
<evidence type="ECO:0000313" key="5">
    <source>
        <dbReference type="Proteomes" id="UP000831684"/>
    </source>
</evidence>
<dbReference type="SUPFAM" id="SSF53187">
    <property type="entry name" value="Zn-dependent exopeptidases"/>
    <property type="match status" value="1"/>
</dbReference>